<proteinExistence type="predicted"/>
<comment type="caution">
    <text evidence="1">The sequence shown here is derived from an EMBL/GenBank/DDBJ whole genome shotgun (WGS) entry which is preliminary data.</text>
</comment>
<sequence>MTVAESGKGGSNRERTFFMRYPLVLLWMVSAIVIMLLSACSGGAPSSQSGDERSATAITENESGNGIDDEASTNVNATGEKETPNGTGTDQETSEATVAVTGSGEDTVAAALPGLKPSGEPLVIGFTMDTLLEERWKKDRDLFVEAAEKLGAKVVVKSANGDDARQIAQAETMISQGVDVLVIVPHNAEATAAIVAKAHKAGIKVLSYDRLVTNADVDLYVSFDNIEVGRLQAEAILKLVPKGNYVYIGGADTDNNARQFKEGAFNALQRSINRGDIRVVYDQWSKDWKPVYALENMQEALAANGAAGIDAVIVANDATAGSAVQVLAEHGLAGRIPVAGQDADLAAIRRIVAGTQTMTVYKPIGRLAEQTAQLAIALAKGEQPVTTRRVNNGKIEVPSILLPPIAVDASNIDKTVIADGFHTREEVYGAAGE</sequence>
<organism evidence="1 2">
    <name type="scientific">Saccharibacillus sacchari</name>
    <dbReference type="NCBI Taxonomy" id="456493"/>
    <lineage>
        <taxon>Bacteria</taxon>
        <taxon>Bacillati</taxon>
        <taxon>Bacillota</taxon>
        <taxon>Bacilli</taxon>
        <taxon>Bacillales</taxon>
        <taxon>Paenibacillaceae</taxon>
        <taxon>Saccharibacillus</taxon>
    </lineage>
</organism>
<reference evidence="1" key="1">
    <citation type="submission" date="2024-03" db="EMBL/GenBank/DDBJ databases">
        <title>Whole genome sequecning of epiphytes from Marcgravia umbellata leaves.</title>
        <authorList>
            <person name="Kumar G."/>
            <person name="Savka M.A."/>
        </authorList>
    </citation>
    <scope>NUCLEOTIDE SEQUENCE</scope>
    <source>
        <strain evidence="1">RIT_BL5</strain>
    </source>
</reference>
<name>A0ACC6PHG5_9BACL</name>
<evidence type="ECO:0000313" key="2">
    <source>
        <dbReference type="Proteomes" id="UP001380953"/>
    </source>
</evidence>
<gene>
    <name evidence="1" type="primary">xylF</name>
    <name evidence="1" type="ORF">WKI47_21145</name>
</gene>
<evidence type="ECO:0000313" key="1">
    <source>
        <dbReference type="EMBL" id="MEJ8306420.1"/>
    </source>
</evidence>
<dbReference type="EMBL" id="JBBKAR010000053">
    <property type="protein sequence ID" value="MEJ8306420.1"/>
    <property type="molecule type" value="Genomic_DNA"/>
</dbReference>
<keyword evidence="2" id="KW-1185">Reference proteome</keyword>
<dbReference type="Proteomes" id="UP001380953">
    <property type="component" value="Unassembled WGS sequence"/>
</dbReference>
<protein>
    <submittedName>
        <fullName evidence="1">D-xylose ABC transporter substrate-binding protein</fullName>
    </submittedName>
</protein>
<accession>A0ACC6PHG5</accession>